<feature type="chain" id="PRO_5010160150" description="Secreted protein" evidence="1">
    <location>
        <begin position="30"/>
        <end position="130"/>
    </location>
</feature>
<dbReference type="KEGG" id="loa:LOAG_14192"/>
<keyword evidence="1" id="KW-0732">Signal</keyword>
<name>A0A1S0TI16_LOALO</name>
<gene>
    <name evidence="2" type="ORF">LOAG_14192</name>
</gene>
<feature type="signal peptide" evidence="1">
    <location>
        <begin position="1"/>
        <end position="29"/>
    </location>
</feature>
<sequence length="130" mass="14872">MTTYQLTNSQATFLLIVLKLSTFQSSAVGHACRPIRGSVSFCATNGYLLPSSTKFFKNLACLTVLIHTFQPFSDTCWHYRFKISLNRQSANSLQHQYHPGRCQDESKEVKNYRSKILSVYWTLPQSSKII</sequence>
<evidence type="ECO:0000256" key="1">
    <source>
        <dbReference type="SAM" id="SignalP"/>
    </source>
</evidence>
<dbReference type="AlphaFoldDB" id="A0A1S0TI16"/>
<evidence type="ECO:0000313" key="2">
    <source>
        <dbReference type="EMBL" id="EFO14330.1"/>
    </source>
</evidence>
<dbReference type="GeneID" id="9951670"/>
<accession>A0A1S0TI16</accession>
<proteinExistence type="predicted"/>
<dbReference type="EMBL" id="JH712072">
    <property type="protein sequence ID" value="EFO14330.1"/>
    <property type="molecule type" value="Genomic_DNA"/>
</dbReference>
<dbReference type="InParanoid" id="A0A1S0TI16"/>
<reference evidence="2" key="1">
    <citation type="submission" date="2012-04" db="EMBL/GenBank/DDBJ databases">
        <title>The Genome Sequence of Loa loa.</title>
        <authorList>
            <consortium name="The Broad Institute Genome Sequencing Platform"/>
            <consortium name="Broad Institute Genome Sequencing Center for Infectious Disease"/>
            <person name="Nutman T.B."/>
            <person name="Fink D.L."/>
            <person name="Russ C."/>
            <person name="Young S."/>
            <person name="Zeng Q."/>
            <person name="Gargeya S."/>
            <person name="Alvarado L."/>
            <person name="Berlin A."/>
            <person name="Chapman S.B."/>
            <person name="Chen Z."/>
            <person name="Freedman E."/>
            <person name="Gellesch M."/>
            <person name="Goldberg J."/>
            <person name="Griggs A."/>
            <person name="Gujja S."/>
            <person name="Heilman E.R."/>
            <person name="Heiman D."/>
            <person name="Howarth C."/>
            <person name="Mehta T."/>
            <person name="Neiman D."/>
            <person name="Pearson M."/>
            <person name="Roberts A."/>
            <person name="Saif S."/>
            <person name="Shea T."/>
            <person name="Shenoy N."/>
            <person name="Sisk P."/>
            <person name="Stolte C."/>
            <person name="Sykes S."/>
            <person name="White J."/>
            <person name="Yandava C."/>
            <person name="Haas B."/>
            <person name="Henn M.R."/>
            <person name="Nusbaum C."/>
            <person name="Birren B."/>
        </authorList>
    </citation>
    <scope>NUCLEOTIDE SEQUENCE [LARGE SCALE GENOMIC DNA]</scope>
</reference>
<evidence type="ECO:0008006" key="3">
    <source>
        <dbReference type="Google" id="ProtNLM"/>
    </source>
</evidence>
<dbReference type="CTD" id="9951670"/>
<dbReference type="RefSeq" id="XP_003149739.1">
    <property type="nucleotide sequence ID" value="XM_003149691.1"/>
</dbReference>
<protein>
    <recommendedName>
        <fullName evidence="3">Secreted protein</fullName>
    </recommendedName>
</protein>
<organism evidence="2">
    <name type="scientific">Loa loa</name>
    <name type="common">Eye worm</name>
    <name type="synonym">Filaria loa</name>
    <dbReference type="NCBI Taxonomy" id="7209"/>
    <lineage>
        <taxon>Eukaryota</taxon>
        <taxon>Metazoa</taxon>
        <taxon>Ecdysozoa</taxon>
        <taxon>Nematoda</taxon>
        <taxon>Chromadorea</taxon>
        <taxon>Rhabditida</taxon>
        <taxon>Spirurina</taxon>
        <taxon>Spiruromorpha</taxon>
        <taxon>Filarioidea</taxon>
        <taxon>Onchocercidae</taxon>
        <taxon>Loa</taxon>
    </lineage>
</organism>